<evidence type="ECO:0000259" key="1">
    <source>
        <dbReference type="Pfam" id="PF03235"/>
    </source>
</evidence>
<dbReference type="PANTHER" id="PTHR35149">
    <property type="entry name" value="SLL5132 PROTEIN"/>
    <property type="match status" value="1"/>
</dbReference>
<keyword evidence="5" id="KW-1185">Reference proteome</keyword>
<dbReference type="Proteomes" id="UP000194761">
    <property type="component" value="Unassembled WGS sequence"/>
</dbReference>
<evidence type="ECO:0000313" key="4">
    <source>
        <dbReference type="EMBL" id="OUC93329.1"/>
    </source>
</evidence>
<accession>A0A243RF17</accession>
<feature type="domain" description="RAMA" evidence="3">
    <location>
        <begin position="628"/>
        <end position="729"/>
    </location>
</feature>
<feature type="domain" description="GmrSD restriction endonucleases C-terminal" evidence="2">
    <location>
        <begin position="449"/>
        <end position="558"/>
    </location>
</feature>
<dbReference type="Pfam" id="PF03235">
    <property type="entry name" value="GmrSD_N"/>
    <property type="match status" value="1"/>
</dbReference>
<proteinExistence type="predicted"/>
<feature type="domain" description="GmrSD restriction endonucleases N-terminal" evidence="1">
    <location>
        <begin position="14"/>
        <end position="240"/>
    </location>
</feature>
<dbReference type="Pfam" id="PF18755">
    <property type="entry name" value="RAMA"/>
    <property type="match status" value="1"/>
</dbReference>
<protein>
    <recommendedName>
        <fullName evidence="6">DUF262 domain-containing protein</fullName>
    </recommendedName>
</protein>
<sequence length="742" mass="84968">MADSPIHGEGVTVHNLFKKNSFALDYYQREYTWTRDEVRTLIDDLSNRFLSQWNPLHERDEVNGYAPYFLGPYVYHESDGRTFLVDGQQRVTTLHLLLIYLRQLLIDQEKWIYADELEGLTYTARHGRRSFKVGSSEELARAQLLNSLVTDWNDLKGFALPDDAHVSVRNLHDRSREIDGDFPEVLRGEALVPFVRWLLDRVCLVGIQALDQENGREIFVSMNDRGLRLSHVDLLKGHLFRRVDPQTREELGRSWADMLARLTSAETDSPEASTPSAYVRSFLLAQYAHFDETSTDAAEIGRVVHEWILRNEIQLGIDRPAGAREFIRKLTDVSERYRVLLRACREFRPELAAVFFNGYNGLDNQFTLLLSVVSPEDTDQTFAEKCSMAAAFLDLVHVRRCVNNLPVQRRDLDEIIHRLIPVLRICRTAEEVATVLGREASLLEHDFREIASFGLRANNRRLVRYLLSRMTAHVQRACEGGEHEYEFLRGPRDYEIEHIWANRFERHTDAVRTPAEFDLWRNRLGALLLLPKSVNASFRDDPYGQKLEHYYAENRLAASLHPKSRLRNTPFTHYLRASGLDLAFRPCPEFGVQEIEQRQGLYRLLCEEVWSPARLGFRLPKITVVVPEPTASRRRSTRYGVELLDLIKNGLMKPDTKIFRTVRGVVHFATVEADGAIRLETGQAFHSLSAAGAAVAGTKACAGWDVWRIERDGVAVALKRLRDEVINRRAADAGLQDPAAGG</sequence>
<evidence type="ECO:0000259" key="3">
    <source>
        <dbReference type="Pfam" id="PF18755"/>
    </source>
</evidence>
<dbReference type="PANTHER" id="PTHR35149:SF1">
    <property type="entry name" value="DUF5655 DOMAIN-CONTAINING PROTEIN"/>
    <property type="match status" value="1"/>
</dbReference>
<dbReference type="EMBL" id="NGFP01000140">
    <property type="protein sequence ID" value="OUC93329.1"/>
    <property type="molecule type" value="Genomic_DNA"/>
</dbReference>
<evidence type="ECO:0000259" key="2">
    <source>
        <dbReference type="Pfam" id="PF07510"/>
    </source>
</evidence>
<dbReference type="RefSeq" id="WP_086576299.1">
    <property type="nucleotide sequence ID" value="NZ_NGFP01000140.1"/>
</dbReference>
<evidence type="ECO:0000313" key="5">
    <source>
        <dbReference type="Proteomes" id="UP000194761"/>
    </source>
</evidence>
<evidence type="ECO:0008006" key="6">
    <source>
        <dbReference type="Google" id="ProtNLM"/>
    </source>
</evidence>
<name>A0A243RF17_9ACTN</name>
<dbReference type="InterPro" id="IPR011089">
    <property type="entry name" value="GmrSD_C"/>
</dbReference>
<dbReference type="Pfam" id="PF07510">
    <property type="entry name" value="GmrSD_C"/>
    <property type="match status" value="1"/>
</dbReference>
<dbReference type="AlphaFoldDB" id="A0A243RF17"/>
<organism evidence="4 5">
    <name type="scientific">Streptosporangium minutum</name>
    <dbReference type="NCBI Taxonomy" id="569862"/>
    <lineage>
        <taxon>Bacteria</taxon>
        <taxon>Bacillati</taxon>
        <taxon>Actinomycetota</taxon>
        <taxon>Actinomycetes</taxon>
        <taxon>Streptosporangiales</taxon>
        <taxon>Streptosporangiaceae</taxon>
        <taxon>Streptosporangium</taxon>
    </lineage>
</organism>
<gene>
    <name evidence="4" type="ORF">CA984_26670</name>
</gene>
<dbReference type="InterPro" id="IPR004919">
    <property type="entry name" value="GmrSD_N"/>
</dbReference>
<comment type="caution">
    <text evidence="4">The sequence shown here is derived from an EMBL/GenBank/DDBJ whole genome shotgun (WGS) entry which is preliminary data.</text>
</comment>
<reference evidence="4 5" key="1">
    <citation type="submission" date="2017-05" db="EMBL/GenBank/DDBJ databases">
        <title>Biotechnological potential of actinobacteria isolated from South African environments.</title>
        <authorList>
            <person name="Le Roes-Hill M."/>
            <person name="Prins A."/>
            <person name="Durrell K.A."/>
        </authorList>
    </citation>
    <scope>NUCLEOTIDE SEQUENCE [LARGE SCALE GENOMIC DNA]</scope>
    <source>
        <strain evidence="4">M26</strain>
    </source>
</reference>
<dbReference type="InterPro" id="IPR040843">
    <property type="entry name" value="RAMA"/>
</dbReference>